<evidence type="ECO:0000256" key="2">
    <source>
        <dbReference type="ARBA" id="ARBA00022631"/>
    </source>
</evidence>
<keyword evidence="2" id="KW-0659">Purine metabolism</keyword>
<evidence type="ECO:0000256" key="4">
    <source>
        <dbReference type="ARBA" id="ARBA00047684"/>
    </source>
</evidence>
<dbReference type="EMBL" id="DTGA01000189">
    <property type="protein sequence ID" value="HGB31647.1"/>
    <property type="molecule type" value="Genomic_DNA"/>
</dbReference>
<dbReference type="Pfam" id="PF04115">
    <property type="entry name" value="Ureidogly_lyase"/>
    <property type="match status" value="1"/>
</dbReference>
<protein>
    <recommendedName>
        <fullName evidence="6">Ureidoglycolate hydrolase</fullName>
    </recommendedName>
</protein>
<comment type="subunit">
    <text evidence="1">Homodimer.</text>
</comment>
<dbReference type="InterPro" id="IPR024060">
    <property type="entry name" value="Ureidoglycolate_lyase_dom_sf"/>
</dbReference>
<dbReference type="GO" id="GO:0004848">
    <property type="term" value="F:ureidoglycolate hydrolase activity"/>
    <property type="evidence" value="ECO:0007669"/>
    <property type="project" value="InterPro"/>
</dbReference>
<evidence type="ECO:0000256" key="1">
    <source>
        <dbReference type="ARBA" id="ARBA00011738"/>
    </source>
</evidence>
<proteinExistence type="predicted"/>
<dbReference type="InterPro" id="IPR007247">
    <property type="entry name" value="Ureidogly_lyase"/>
</dbReference>
<accession>A0A7C3WNM0</accession>
<dbReference type="GO" id="GO:0000256">
    <property type="term" value="P:allantoin catabolic process"/>
    <property type="evidence" value="ECO:0007669"/>
    <property type="project" value="InterPro"/>
</dbReference>
<dbReference type="AlphaFoldDB" id="A0A7C3WNM0"/>
<evidence type="ECO:0008006" key="6">
    <source>
        <dbReference type="Google" id="ProtNLM"/>
    </source>
</evidence>
<evidence type="ECO:0000256" key="3">
    <source>
        <dbReference type="ARBA" id="ARBA00023239"/>
    </source>
</evidence>
<dbReference type="Gene3D" id="2.60.120.480">
    <property type="entry name" value="Ureidoglycolate hydrolase"/>
    <property type="match status" value="1"/>
</dbReference>
<name>A0A7C3WNM0_9BACT</name>
<organism evidence="5">
    <name type="scientific">Dictyoglomus turgidum</name>
    <dbReference type="NCBI Taxonomy" id="513050"/>
    <lineage>
        <taxon>Bacteria</taxon>
        <taxon>Pseudomonadati</taxon>
        <taxon>Dictyoglomota</taxon>
        <taxon>Dictyoglomia</taxon>
        <taxon>Dictyoglomales</taxon>
        <taxon>Dictyoglomaceae</taxon>
        <taxon>Dictyoglomus</taxon>
    </lineage>
</organism>
<reference evidence="5" key="1">
    <citation type="journal article" date="2020" name="mSystems">
        <title>Genome- and Community-Level Interaction Insights into Carbon Utilization and Element Cycling Functions of Hydrothermarchaeota in Hydrothermal Sediment.</title>
        <authorList>
            <person name="Zhou Z."/>
            <person name="Liu Y."/>
            <person name="Xu W."/>
            <person name="Pan J."/>
            <person name="Luo Z.H."/>
            <person name="Li M."/>
        </authorList>
    </citation>
    <scope>NUCLEOTIDE SEQUENCE [LARGE SCALE GENOMIC DNA]</scope>
    <source>
        <strain evidence="5">SpSt-751</strain>
    </source>
</reference>
<dbReference type="SUPFAM" id="SSF51182">
    <property type="entry name" value="RmlC-like cupins"/>
    <property type="match status" value="1"/>
</dbReference>
<comment type="caution">
    <text evidence="5">The sequence shown here is derived from an EMBL/GenBank/DDBJ whole genome shotgun (WGS) entry which is preliminary data.</text>
</comment>
<keyword evidence="3" id="KW-0456">Lyase</keyword>
<evidence type="ECO:0000313" key="5">
    <source>
        <dbReference type="EMBL" id="HGB31647.1"/>
    </source>
</evidence>
<comment type="catalytic activity">
    <reaction evidence="4">
        <text>(S)-ureidoglycolate = urea + glyoxylate</text>
        <dbReference type="Rhea" id="RHEA:11304"/>
        <dbReference type="ChEBI" id="CHEBI:16199"/>
        <dbReference type="ChEBI" id="CHEBI:36655"/>
        <dbReference type="ChEBI" id="CHEBI:57296"/>
        <dbReference type="EC" id="4.3.2.3"/>
    </reaction>
</comment>
<dbReference type="GO" id="GO:0050385">
    <property type="term" value="F:ureidoglycolate lyase activity"/>
    <property type="evidence" value="ECO:0007669"/>
    <property type="project" value="UniProtKB-EC"/>
</dbReference>
<dbReference type="InterPro" id="IPR011051">
    <property type="entry name" value="RmlC_Cupin_sf"/>
</dbReference>
<dbReference type="GO" id="GO:0006144">
    <property type="term" value="P:purine nucleobase metabolic process"/>
    <property type="evidence" value="ECO:0007669"/>
    <property type="project" value="UniProtKB-KW"/>
</dbReference>
<sequence>MEIKVKYPNQENFKKFGTLIVPPFNNPPAAKSEVFNYYHNIADISSLGNEGCLGYLEIKRDFNRDFVLEKIERHNQTIEAFIPILGVGIICLAPATYGKNMPDLNSIEAFWIDGTASFVLNEGVWHWLPYPITPDLRFILVLKKPTVEKDIEIVDLPEKIKINIM</sequence>
<gene>
    <name evidence="5" type="ORF">ENV35_07220</name>
</gene>